<keyword evidence="7 16" id="KW-0547">Nucleotide-binding</keyword>
<dbReference type="Proteomes" id="UP000317650">
    <property type="component" value="Chromosome 4"/>
</dbReference>
<dbReference type="InterPro" id="IPR044492">
    <property type="entry name" value="P_typ_ATPase_HD_dom"/>
</dbReference>
<dbReference type="InterPro" id="IPR004014">
    <property type="entry name" value="ATPase_P-typ_cation-transptr_N"/>
</dbReference>
<dbReference type="NCBIfam" id="TIGR01647">
    <property type="entry name" value="ATPase-IIIA_H"/>
    <property type="match status" value="1"/>
</dbReference>
<comment type="caution">
    <text evidence="18">The sequence shown here is derived from an EMBL/GenBank/DDBJ whole genome shotgun (WGS) entry which is preliminary data.</text>
</comment>
<keyword evidence="5 16" id="KW-0812">Transmembrane</keyword>
<proteinExistence type="inferred from homology"/>
<comment type="similarity">
    <text evidence="2 16">Belongs to the cation transport ATPase (P-type) (TC 3.A.3) family. Type IIIA subfamily.</text>
</comment>
<keyword evidence="10 16" id="KW-0460">Magnesium</keyword>
<evidence type="ECO:0000256" key="11">
    <source>
        <dbReference type="ARBA" id="ARBA00022967"/>
    </source>
</evidence>
<dbReference type="InterPro" id="IPR001757">
    <property type="entry name" value="P_typ_ATPase"/>
</dbReference>
<evidence type="ECO:0000256" key="6">
    <source>
        <dbReference type="ARBA" id="ARBA00022723"/>
    </source>
</evidence>
<dbReference type="EC" id="7.1.2.1" evidence="16"/>
<evidence type="ECO:0000256" key="13">
    <source>
        <dbReference type="ARBA" id="ARBA00023065"/>
    </source>
</evidence>
<dbReference type="Gene3D" id="3.40.1110.10">
    <property type="entry name" value="Calcium-transporting ATPase, cytoplasmic domain N"/>
    <property type="match status" value="1"/>
</dbReference>
<dbReference type="GO" id="GO:0005886">
    <property type="term" value="C:plasma membrane"/>
    <property type="evidence" value="ECO:0007669"/>
    <property type="project" value="UniProtKB-SubCell"/>
</dbReference>
<dbReference type="Gene3D" id="6.10.140.890">
    <property type="match status" value="1"/>
</dbReference>
<dbReference type="PANTHER" id="PTHR42861">
    <property type="entry name" value="CALCIUM-TRANSPORTING ATPASE"/>
    <property type="match status" value="1"/>
</dbReference>
<keyword evidence="14 16" id="KW-0472">Membrane</keyword>
<evidence type="ECO:0000256" key="9">
    <source>
        <dbReference type="ARBA" id="ARBA00022840"/>
    </source>
</evidence>
<dbReference type="NCBIfam" id="TIGR01494">
    <property type="entry name" value="ATPase_P-type"/>
    <property type="match status" value="1"/>
</dbReference>
<reference evidence="18 19" key="1">
    <citation type="journal article" date="2019" name="Nat. Plants">
        <title>Genome sequencing of Musa balbisiana reveals subgenome evolution and function divergence in polyploid bananas.</title>
        <authorList>
            <person name="Yao X."/>
        </authorList>
    </citation>
    <scope>NUCLEOTIDE SEQUENCE [LARGE SCALE GENOMIC DNA]</scope>
    <source>
        <strain evidence="19">cv. DH-PKW</strain>
        <tissue evidence="18">Leaves</tissue>
    </source>
</reference>
<evidence type="ECO:0000313" key="19">
    <source>
        <dbReference type="Proteomes" id="UP000317650"/>
    </source>
</evidence>
<dbReference type="Pfam" id="PF00702">
    <property type="entry name" value="Hydrolase"/>
    <property type="match status" value="1"/>
</dbReference>
<dbReference type="FunFam" id="1.20.1110.10:FF:000045">
    <property type="entry name" value="ATPase 4 plasma membrane-type"/>
    <property type="match status" value="1"/>
</dbReference>
<feature type="domain" description="Cation-transporting P-type ATPase N-terminal" evidence="17">
    <location>
        <begin position="22"/>
        <end position="94"/>
    </location>
</feature>
<feature type="transmembrane region" description="Helical" evidence="16">
    <location>
        <begin position="856"/>
        <end position="880"/>
    </location>
</feature>
<comment type="catalytic activity">
    <reaction evidence="15 16">
        <text>ATP + H2O + H(+)(in) = ADP + phosphate + 2 H(+)(out)</text>
        <dbReference type="Rhea" id="RHEA:20852"/>
        <dbReference type="ChEBI" id="CHEBI:15377"/>
        <dbReference type="ChEBI" id="CHEBI:15378"/>
        <dbReference type="ChEBI" id="CHEBI:30616"/>
        <dbReference type="ChEBI" id="CHEBI:43474"/>
        <dbReference type="ChEBI" id="CHEBI:456216"/>
        <dbReference type="EC" id="7.1.2.1"/>
    </reaction>
</comment>
<keyword evidence="8 16" id="KW-0375">Hydrogen ion transport</keyword>
<evidence type="ECO:0000256" key="3">
    <source>
        <dbReference type="ARBA" id="ARBA00022448"/>
    </source>
</evidence>
<dbReference type="Gene3D" id="1.20.1110.10">
    <property type="entry name" value="Calcium-transporting ATPase, transmembrane domain"/>
    <property type="match status" value="2"/>
</dbReference>
<evidence type="ECO:0000256" key="15">
    <source>
        <dbReference type="ARBA" id="ARBA00048122"/>
    </source>
</evidence>
<keyword evidence="12 16" id="KW-1133">Transmembrane helix</keyword>
<dbReference type="InterPro" id="IPR018303">
    <property type="entry name" value="ATPase_P-typ_P_site"/>
</dbReference>
<dbReference type="GO" id="GO:0046872">
    <property type="term" value="F:metal ion binding"/>
    <property type="evidence" value="ECO:0007669"/>
    <property type="project" value="UniProtKB-KW"/>
</dbReference>
<keyword evidence="9 16" id="KW-0067">ATP-binding</keyword>
<dbReference type="InterPro" id="IPR006534">
    <property type="entry name" value="P-type_ATPase_IIIA"/>
</dbReference>
<dbReference type="FunFam" id="3.40.50.1000:FF:000211">
    <property type="entry name" value="Plasma membrane ATPase"/>
    <property type="match status" value="1"/>
</dbReference>
<keyword evidence="11 16" id="KW-1278">Translocase</keyword>
<dbReference type="SFLD" id="SFLDG00002">
    <property type="entry name" value="C1.7:_P-type_atpase_like"/>
    <property type="match status" value="1"/>
</dbReference>
<dbReference type="GO" id="GO:0016887">
    <property type="term" value="F:ATP hydrolysis activity"/>
    <property type="evidence" value="ECO:0007669"/>
    <property type="project" value="InterPro"/>
</dbReference>
<evidence type="ECO:0000313" key="18">
    <source>
        <dbReference type="EMBL" id="THU74071.1"/>
    </source>
</evidence>
<dbReference type="InterPro" id="IPR023298">
    <property type="entry name" value="ATPase_P-typ_TM_dom_sf"/>
</dbReference>
<evidence type="ECO:0000256" key="2">
    <source>
        <dbReference type="ARBA" id="ARBA00008804"/>
    </source>
</evidence>
<feature type="transmembrane region" description="Helical" evidence="16">
    <location>
        <begin position="242"/>
        <end position="267"/>
    </location>
</feature>
<dbReference type="GO" id="GO:0120029">
    <property type="term" value="P:proton export across plasma membrane"/>
    <property type="evidence" value="ECO:0007669"/>
    <property type="project" value="UniProtKB-UniRule"/>
</dbReference>
<keyword evidence="6" id="KW-0479">Metal-binding</keyword>
<dbReference type="Gene3D" id="3.40.50.1000">
    <property type="entry name" value="HAD superfamily/HAD-like"/>
    <property type="match status" value="1"/>
</dbReference>
<dbReference type="SMART" id="SM00831">
    <property type="entry name" value="Cation_ATPase_N"/>
    <property type="match status" value="1"/>
</dbReference>
<dbReference type="Pfam" id="PF00690">
    <property type="entry name" value="Cation_ATPase_N"/>
    <property type="match status" value="1"/>
</dbReference>
<keyword evidence="13 16" id="KW-0406">Ion transport</keyword>
<feature type="transmembrane region" description="Helical" evidence="16">
    <location>
        <begin position="312"/>
        <end position="334"/>
    </location>
</feature>
<evidence type="ECO:0000256" key="10">
    <source>
        <dbReference type="ARBA" id="ARBA00022842"/>
    </source>
</evidence>
<dbReference type="GO" id="GO:0008553">
    <property type="term" value="F:P-type proton-exporting transporter activity"/>
    <property type="evidence" value="ECO:0007669"/>
    <property type="project" value="UniProtKB-UniRule"/>
</dbReference>
<feature type="transmembrane region" description="Helical" evidence="16">
    <location>
        <begin position="823"/>
        <end position="844"/>
    </location>
</feature>
<dbReference type="SFLD" id="SFLDF00027">
    <property type="entry name" value="p-type_atpase"/>
    <property type="match status" value="1"/>
</dbReference>
<dbReference type="SFLD" id="SFLDS00003">
    <property type="entry name" value="Haloacid_Dehalogenase"/>
    <property type="match status" value="1"/>
</dbReference>
<sequence length="987" mass="109515">MGEKDGLKEAVDMDALLKEAVDLENIPLEEVFENLRCTREGLTTQQAEERLAIFGHNKLEEKKESKILKFLGFMWNPLSWVMEAAAVMAIALANGGGKPPDWQDFVGIITLLVINSTISFIEENNAGNAAAALMARLAPKAKVTDWTLHPTAITFHVKYSKLFYSVSYDLDGVPLLENLYQLPKVLAMVCILVPLASKVRLKLLSLLQVCIPSLARLHISWTPLTKLGTFKRQALRPLLFNFLPGILPSQFCQIIVFSVVICIRAFAANLSLQVLTAIGNFCICSIAVGMFVEIIVMYPIQHRAYRPGIDNLLVLLIGGIPIAMPTVLSVTMAIGSHRLAQQGAITKRMTAIEEMAGMDVLCSDKTGTLTLNKLTVDKNLVEIFTKGVSQDTVILMAARASRTENQDAIDTAIVGMLADPKEARAGVQEVHFLPFNPTDKRTALTYIDNDGKMHRVSKGAPEQILNLAHNKSEIERRVHAVIDKFADRGLRSLAVAYQEVPEGRKESPGGPWQFIGLMPLFDPPRHDSAETIRRALNLGVNVKMITGDQLAIGKETGRRLGMGTNMYPSSALLGQNKDESIAALPIDELIEKADGFAGVFPEHKYEIVKRLQARKHICGMTGDGVNDAPALKKADIGIAVADATDAARSASDIVLTEPGLSVIISAVLTSRAIFQRMKNYTIYAVSITIRIVLGFMLLALIWKFDFPPFMVLIIAILNDGTIMTISKDRVKPSPLPDSWKLAEIFATGIILGGYLAMMTVIFFWAAYKTNFFPRIFKVESLEKTAQDDFQKLASAVYLQVSTISQALIFVTRSRSWSFVERPGFLLVTAFLVAQLIATLIAVYADWSFSAIKGIGWGWAGVIWLYNIIFYFPLDIIKFLIRYALSGRAWDLVIEQRIAFTRQKDFGKEARELKWAHAQRTLHGLQPPDTKMFGDRNSVTELNQMAEEAKRRAEIARLRELHTLKGHVESVVRLKGLDIDTIQQAYTV</sequence>
<accession>A0A4S8KFP4</accession>
<keyword evidence="19" id="KW-1185">Reference proteome</keyword>
<evidence type="ECO:0000256" key="8">
    <source>
        <dbReference type="ARBA" id="ARBA00022781"/>
    </source>
</evidence>
<dbReference type="SUPFAM" id="SSF56784">
    <property type="entry name" value="HAD-like"/>
    <property type="match status" value="1"/>
</dbReference>
<dbReference type="InterPro" id="IPR023299">
    <property type="entry name" value="ATPase_P-typ_cyto_dom_N"/>
</dbReference>
<evidence type="ECO:0000256" key="16">
    <source>
        <dbReference type="RuleBase" id="RU362083"/>
    </source>
</evidence>
<feature type="transmembrane region" description="Helical" evidence="16">
    <location>
        <begin position="745"/>
        <end position="767"/>
    </location>
</feature>
<dbReference type="PROSITE" id="PS00154">
    <property type="entry name" value="ATPASE_E1_E2"/>
    <property type="match status" value="1"/>
</dbReference>
<organism evidence="18 19">
    <name type="scientific">Musa balbisiana</name>
    <name type="common">Banana</name>
    <dbReference type="NCBI Taxonomy" id="52838"/>
    <lineage>
        <taxon>Eukaryota</taxon>
        <taxon>Viridiplantae</taxon>
        <taxon>Streptophyta</taxon>
        <taxon>Embryophyta</taxon>
        <taxon>Tracheophyta</taxon>
        <taxon>Spermatophyta</taxon>
        <taxon>Magnoliopsida</taxon>
        <taxon>Liliopsida</taxon>
        <taxon>Zingiberales</taxon>
        <taxon>Musaceae</taxon>
        <taxon>Musa</taxon>
    </lineage>
</organism>
<dbReference type="FunFam" id="3.40.1110.10:FF:000004">
    <property type="entry name" value="Plasma membrane ATPase"/>
    <property type="match status" value="1"/>
</dbReference>
<dbReference type="InterPro" id="IPR036412">
    <property type="entry name" value="HAD-like_sf"/>
</dbReference>
<dbReference type="PRINTS" id="PR00119">
    <property type="entry name" value="CATATPASE"/>
</dbReference>
<feature type="transmembrane region" description="Helical" evidence="16">
    <location>
        <begin position="680"/>
        <end position="702"/>
    </location>
</feature>
<comment type="subcellular location">
    <subcellularLocation>
        <location evidence="16">Cell membrane</location>
        <topology evidence="16">Multi-pass membrane protein</topology>
    </subcellularLocation>
    <subcellularLocation>
        <location evidence="1">Membrane</location>
        <topology evidence="1">Multi-pass membrane protein</topology>
    </subcellularLocation>
</comment>
<feature type="transmembrane region" description="Helical" evidence="16">
    <location>
        <begin position="274"/>
        <end position="300"/>
    </location>
</feature>
<evidence type="ECO:0000256" key="14">
    <source>
        <dbReference type="ARBA" id="ARBA00023136"/>
    </source>
</evidence>
<dbReference type="InterPro" id="IPR023214">
    <property type="entry name" value="HAD_sf"/>
</dbReference>
<gene>
    <name evidence="18" type="ORF">C4D60_Mb04t29480</name>
</gene>
<dbReference type="AlphaFoldDB" id="A0A4S8KFP4"/>
<keyword evidence="4" id="KW-0597">Phosphoprotein</keyword>
<comment type="caution">
    <text evidence="16">Lacks conserved residue(s) required for the propagation of feature annotation.</text>
</comment>
<keyword evidence="3 16" id="KW-0813">Transport</keyword>
<evidence type="ECO:0000256" key="4">
    <source>
        <dbReference type="ARBA" id="ARBA00022553"/>
    </source>
</evidence>
<dbReference type="STRING" id="52838.A0A4S8KFP4"/>
<dbReference type="EMBL" id="PYDT01000001">
    <property type="protein sequence ID" value="THU74071.1"/>
    <property type="molecule type" value="Genomic_DNA"/>
</dbReference>
<name>A0A4S8KFP4_MUSBA</name>
<dbReference type="SUPFAM" id="SSF81665">
    <property type="entry name" value="Calcium ATPase, transmembrane domain M"/>
    <property type="match status" value="1"/>
</dbReference>
<dbReference type="PRINTS" id="PR00120">
    <property type="entry name" value="HATPASE"/>
</dbReference>
<evidence type="ECO:0000259" key="17">
    <source>
        <dbReference type="SMART" id="SM00831"/>
    </source>
</evidence>
<evidence type="ECO:0000256" key="7">
    <source>
        <dbReference type="ARBA" id="ARBA00022741"/>
    </source>
</evidence>
<evidence type="ECO:0000256" key="1">
    <source>
        <dbReference type="ARBA" id="ARBA00004141"/>
    </source>
</evidence>
<evidence type="ECO:0000256" key="12">
    <source>
        <dbReference type="ARBA" id="ARBA00022989"/>
    </source>
</evidence>
<dbReference type="GO" id="GO:0005524">
    <property type="term" value="F:ATP binding"/>
    <property type="evidence" value="ECO:0007669"/>
    <property type="project" value="UniProtKB-UniRule"/>
</dbReference>
<evidence type="ECO:0000256" key="5">
    <source>
        <dbReference type="ARBA" id="ARBA00022692"/>
    </source>
</evidence>
<protein>
    <recommendedName>
        <fullName evidence="16">Plasma membrane ATPase</fullName>
        <ecNumber evidence="16">7.1.2.1</ecNumber>
    </recommendedName>
</protein>